<dbReference type="Proteomes" id="UP000270094">
    <property type="component" value="Unassembled WGS sequence"/>
</dbReference>
<proteinExistence type="predicted"/>
<name>A0A3P7JBE3_STRVU</name>
<feature type="transmembrane region" description="Helical" evidence="1">
    <location>
        <begin position="28"/>
        <end position="52"/>
    </location>
</feature>
<reference evidence="2 3" key="1">
    <citation type="submission" date="2018-11" db="EMBL/GenBank/DDBJ databases">
        <authorList>
            <consortium name="Pathogen Informatics"/>
        </authorList>
    </citation>
    <scope>NUCLEOTIDE SEQUENCE [LARGE SCALE GENOMIC DNA]</scope>
</reference>
<dbReference type="OrthoDB" id="348678at2759"/>
<evidence type="ECO:0000256" key="1">
    <source>
        <dbReference type="SAM" id="Phobius"/>
    </source>
</evidence>
<gene>
    <name evidence="2" type="ORF">SVUK_LOCUS12317</name>
</gene>
<keyword evidence="3" id="KW-1185">Reference proteome</keyword>
<organism evidence="2 3">
    <name type="scientific">Strongylus vulgaris</name>
    <name type="common">Blood worm</name>
    <dbReference type="NCBI Taxonomy" id="40348"/>
    <lineage>
        <taxon>Eukaryota</taxon>
        <taxon>Metazoa</taxon>
        <taxon>Ecdysozoa</taxon>
        <taxon>Nematoda</taxon>
        <taxon>Chromadorea</taxon>
        <taxon>Rhabditida</taxon>
        <taxon>Rhabditina</taxon>
        <taxon>Rhabditomorpha</taxon>
        <taxon>Strongyloidea</taxon>
        <taxon>Strongylidae</taxon>
        <taxon>Strongylus</taxon>
    </lineage>
</organism>
<dbReference type="AlphaFoldDB" id="A0A3P7JBE3"/>
<accession>A0A3P7JBE3</accession>
<keyword evidence="1" id="KW-0812">Transmembrane</keyword>
<dbReference type="EMBL" id="UYYB01098932">
    <property type="protein sequence ID" value="VDM77319.1"/>
    <property type="molecule type" value="Genomic_DNA"/>
</dbReference>
<evidence type="ECO:0000313" key="3">
    <source>
        <dbReference type="Proteomes" id="UP000270094"/>
    </source>
</evidence>
<keyword evidence="1" id="KW-0472">Membrane</keyword>
<keyword evidence="1" id="KW-1133">Transmembrane helix</keyword>
<protein>
    <submittedName>
        <fullName evidence="2">Uncharacterized protein</fullName>
    </submittedName>
</protein>
<evidence type="ECO:0000313" key="2">
    <source>
        <dbReference type="EMBL" id="VDM77319.1"/>
    </source>
</evidence>
<sequence>MKNYVFSEGSLQANKIAWNFMRNIVSELALICFQTFFLGQFMILLFAILLCVDALHILQLADFHLDVDYSINGDNLKMCHGNDTTGAKLGSYGDYMCDAPIVSKLLVGKQ</sequence>